<reference evidence="4 5" key="1">
    <citation type="submission" date="2017-06" db="EMBL/GenBank/DDBJ databases">
        <authorList>
            <person name="Kim H.J."/>
            <person name="Triplett B.A."/>
        </authorList>
    </citation>
    <scope>NUCLEOTIDE SEQUENCE [LARGE SCALE GENOMIC DNA]</scope>
    <source>
        <strain evidence="4">FRACA_ARgP5</strain>
    </source>
</reference>
<dbReference type="GO" id="GO:0003995">
    <property type="term" value="F:acyl-CoA dehydrogenase activity"/>
    <property type="evidence" value="ECO:0007669"/>
    <property type="project" value="TreeGrafter"/>
</dbReference>
<dbReference type="AlphaFoldDB" id="A0A2I2KWP7"/>
<dbReference type="PANTHER" id="PTHR43884:SF12">
    <property type="entry name" value="ISOVALERYL-COA DEHYDROGENASE, MITOCHONDRIAL-RELATED"/>
    <property type="match status" value="1"/>
</dbReference>
<protein>
    <submittedName>
        <fullName evidence="4">Acyl-CoA dehydrogenase</fullName>
    </submittedName>
</protein>
<sequence>MSSTSTPATGGRSFVASLDSGRLRWDRVAPFPAEDPVQRRRADEIVERVGAFVEARIDPEEVDGTAALPDGFVEELRERGFLSLRQSAEIGGHDLSAYGAFRVVTRAVSWSAPVGQLLGVQNGVAPFELARSLPAGAVRDLLEQRITERAIGGWADTELIGQNNSRPALTGYLTEDGSAYLLRGHKTFIGNGPLAELVAVTGLAATGEGEPRIAVFFADTRQPGLTVQAHEFVGAKGLPVGALTFDNLRVPREHVLLVGEENPQAAPQTRAMGIVGRMYSTSGPALAIGRLCLQWSREFVSRRFIDGRNLGEYDLIQRIVATSLADVFATESVLQWSLIGPGLADRWFELVWSMNVSRAANWRIVDQTVSLLGGEGIETARSKRRRGAQPLPVERFFRDARLIRTIGNVDFQVDNITGRQYLARFYGPEADRIGSAATGGEDTLAFAASADLSPANLEHLGALGEETRRFAAATRQLVRRYPDPRELALHEQSLVLISRIASELYTAAVTLARASHLASDDGGASQGLADVYLTEARHRVEALWRRLAPAIAEPDHAKISRDWLAGASFDQLLTH</sequence>
<evidence type="ECO:0000256" key="1">
    <source>
        <dbReference type="ARBA" id="ARBA00022630"/>
    </source>
</evidence>
<dbReference type="Pfam" id="PF02770">
    <property type="entry name" value="Acyl-CoA_dh_M"/>
    <property type="match status" value="1"/>
</dbReference>
<dbReference type="SUPFAM" id="SSF56645">
    <property type="entry name" value="Acyl-CoA dehydrogenase NM domain-like"/>
    <property type="match status" value="1"/>
</dbReference>
<evidence type="ECO:0000259" key="2">
    <source>
        <dbReference type="Pfam" id="PF02770"/>
    </source>
</evidence>
<dbReference type="InterPro" id="IPR037069">
    <property type="entry name" value="AcylCoA_DH/ox_N_sf"/>
</dbReference>
<dbReference type="GO" id="GO:0050660">
    <property type="term" value="F:flavin adenine dinucleotide binding"/>
    <property type="evidence" value="ECO:0007669"/>
    <property type="project" value="InterPro"/>
</dbReference>
<dbReference type="InterPro" id="IPR009100">
    <property type="entry name" value="AcylCoA_DH/oxidase_NM_dom_sf"/>
</dbReference>
<organism evidence="4 5">
    <name type="scientific">Frankia canadensis</name>
    <dbReference type="NCBI Taxonomy" id="1836972"/>
    <lineage>
        <taxon>Bacteria</taxon>
        <taxon>Bacillati</taxon>
        <taxon>Actinomycetota</taxon>
        <taxon>Actinomycetes</taxon>
        <taxon>Frankiales</taxon>
        <taxon>Frankiaceae</taxon>
        <taxon>Frankia</taxon>
    </lineage>
</organism>
<evidence type="ECO:0000313" key="5">
    <source>
        <dbReference type="Proteomes" id="UP000234331"/>
    </source>
</evidence>
<feature type="domain" description="Acyl-CoA dehydrogenase/oxidase N-terminal" evidence="3">
    <location>
        <begin position="43"/>
        <end position="125"/>
    </location>
</feature>
<dbReference type="Pfam" id="PF02771">
    <property type="entry name" value="Acyl-CoA_dh_N"/>
    <property type="match status" value="1"/>
</dbReference>
<name>A0A2I2KWP7_9ACTN</name>
<dbReference type="OrthoDB" id="6637748at2"/>
<keyword evidence="1" id="KW-0285">Flavoprotein</keyword>
<dbReference type="InterPro" id="IPR013786">
    <property type="entry name" value="AcylCoA_DH/ox_N"/>
</dbReference>
<dbReference type="InterPro" id="IPR046373">
    <property type="entry name" value="Acyl-CoA_Oxase/DH_mid-dom_sf"/>
</dbReference>
<feature type="domain" description="Acyl-CoA oxidase/dehydrogenase middle" evidence="2">
    <location>
        <begin position="171"/>
        <end position="247"/>
    </location>
</feature>
<accession>A0A2I2KWP7</accession>
<dbReference type="RefSeq" id="WP_101833428.1">
    <property type="nucleotide sequence ID" value="NZ_FZMO01000335.1"/>
</dbReference>
<gene>
    <name evidence="4" type="ORF">FRACA_400011</name>
</gene>
<evidence type="ECO:0000313" key="4">
    <source>
        <dbReference type="EMBL" id="SNQ50078.1"/>
    </source>
</evidence>
<dbReference type="Gene3D" id="2.40.110.10">
    <property type="entry name" value="Butyryl-CoA Dehydrogenase, subunit A, domain 2"/>
    <property type="match status" value="1"/>
</dbReference>
<keyword evidence="5" id="KW-1185">Reference proteome</keyword>
<dbReference type="InterPro" id="IPR036250">
    <property type="entry name" value="AcylCo_DH-like_C"/>
</dbReference>
<evidence type="ECO:0000259" key="3">
    <source>
        <dbReference type="Pfam" id="PF02771"/>
    </source>
</evidence>
<dbReference type="Proteomes" id="UP000234331">
    <property type="component" value="Unassembled WGS sequence"/>
</dbReference>
<dbReference type="Gene3D" id="1.20.140.10">
    <property type="entry name" value="Butyryl-CoA Dehydrogenase, subunit A, domain 3"/>
    <property type="match status" value="2"/>
</dbReference>
<dbReference type="PANTHER" id="PTHR43884">
    <property type="entry name" value="ACYL-COA DEHYDROGENASE"/>
    <property type="match status" value="1"/>
</dbReference>
<dbReference type="SUPFAM" id="SSF47203">
    <property type="entry name" value="Acyl-CoA dehydrogenase C-terminal domain-like"/>
    <property type="match status" value="1"/>
</dbReference>
<dbReference type="EMBL" id="FZMO01000335">
    <property type="protein sequence ID" value="SNQ50078.1"/>
    <property type="molecule type" value="Genomic_DNA"/>
</dbReference>
<dbReference type="Gene3D" id="1.10.540.10">
    <property type="entry name" value="Acyl-CoA dehydrogenase/oxidase, N-terminal domain"/>
    <property type="match status" value="1"/>
</dbReference>
<proteinExistence type="predicted"/>
<dbReference type="InterPro" id="IPR006091">
    <property type="entry name" value="Acyl-CoA_Oxase/DH_mid-dom"/>
</dbReference>